<name>A0ABP0XYV6_9ROSI</name>
<accession>A0ABP0XYV6</accession>
<feature type="non-terminal residue" evidence="1">
    <location>
        <position position="1"/>
    </location>
</feature>
<protein>
    <submittedName>
        <fullName evidence="1">Uncharacterized protein</fullName>
    </submittedName>
</protein>
<sequence>PVVATVVGGRVDGKGTTVVGITAASGLLCCSPKPDDRRPLCCSKNTDEVFPSVIEEEPAAMSGGNPRSGFDAGWPAAFWLVRVTFPVFPGGGGRV</sequence>
<dbReference type="EMBL" id="OZ021744">
    <property type="protein sequence ID" value="CAK9311888.1"/>
    <property type="molecule type" value="Genomic_DNA"/>
</dbReference>
<gene>
    <name evidence="1" type="ORF">CITCOLO1_LOCUS3562</name>
</gene>
<dbReference type="Proteomes" id="UP001642487">
    <property type="component" value="Chromosome 10"/>
</dbReference>
<evidence type="ECO:0000313" key="2">
    <source>
        <dbReference type="Proteomes" id="UP001642487"/>
    </source>
</evidence>
<proteinExistence type="predicted"/>
<keyword evidence="2" id="KW-1185">Reference proteome</keyword>
<reference evidence="1 2" key="1">
    <citation type="submission" date="2024-03" db="EMBL/GenBank/DDBJ databases">
        <authorList>
            <person name="Gkanogiannis A."/>
            <person name="Becerra Lopez-Lavalle L."/>
        </authorList>
    </citation>
    <scope>NUCLEOTIDE SEQUENCE [LARGE SCALE GENOMIC DNA]</scope>
</reference>
<evidence type="ECO:0000313" key="1">
    <source>
        <dbReference type="EMBL" id="CAK9311888.1"/>
    </source>
</evidence>
<organism evidence="1 2">
    <name type="scientific">Citrullus colocynthis</name>
    <name type="common">colocynth</name>
    <dbReference type="NCBI Taxonomy" id="252529"/>
    <lineage>
        <taxon>Eukaryota</taxon>
        <taxon>Viridiplantae</taxon>
        <taxon>Streptophyta</taxon>
        <taxon>Embryophyta</taxon>
        <taxon>Tracheophyta</taxon>
        <taxon>Spermatophyta</taxon>
        <taxon>Magnoliopsida</taxon>
        <taxon>eudicotyledons</taxon>
        <taxon>Gunneridae</taxon>
        <taxon>Pentapetalae</taxon>
        <taxon>rosids</taxon>
        <taxon>fabids</taxon>
        <taxon>Cucurbitales</taxon>
        <taxon>Cucurbitaceae</taxon>
        <taxon>Benincaseae</taxon>
        <taxon>Citrullus</taxon>
    </lineage>
</organism>